<reference evidence="1" key="1">
    <citation type="journal article" date="2021" name="Microb. Physiol.">
        <title>Proteogenomic Insights into the Physiology of Marine, Sulfate-Reducing, Filamentous Desulfonema limicola and Desulfonema magnum.</title>
        <authorList>
            <person name="Schnaars V."/>
            <person name="Wohlbrand L."/>
            <person name="Scheve S."/>
            <person name="Hinrichs C."/>
            <person name="Reinhardt R."/>
            <person name="Rabus R."/>
        </authorList>
    </citation>
    <scope>NUCLEOTIDE SEQUENCE</scope>
    <source>
        <strain evidence="1">4be13</strain>
    </source>
</reference>
<organism evidence="1 2">
    <name type="scientific">Desulfonema magnum</name>
    <dbReference type="NCBI Taxonomy" id="45655"/>
    <lineage>
        <taxon>Bacteria</taxon>
        <taxon>Pseudomonadati</taxon>
        <taxon>Thermodesulfobacteriota</taxon>
        <taxon>Desulfobacteria</taxon>
        <taxon>Desulfobacterales</taxon>
        <taxon>Desulfococcaceae</taxon>
        <taxon>Desulfonema</taxon>
    </lineage>
</organism>
<dbReference type="AlphaFoldDB" id="A0A975BW56"/>
<dbReference type="Proteomes" id="UP000663722">
    <property type="component" value="Chromosome"/>
</dbReference>
<proteinExistence type="predicted"/>
<evidence type="ECO:0000313" key="1">
    <source>
        <dbReference type="EMBL" id="QTA92597.1"/>
    </source>
</evidence>
<protein>
    <submittedName>
        <fullName evidence="1">Uncharacterized protein</fullName>
    </submittedName>
</protein>
<name>A0A975BW56_9BACT</name>
<keyword evidence="2" id="KW-1185">Reference proteome</keyword>
<dbReference type="KEGG" id="dmm:dnm_086820"/>
<sequence>MGPFTKGTRASGQLASPLFSEKRAGEIFSEIFRIFRSAGTEFGGVLNIYTLRYLIY</sequence>
<evidence type="ECO:0000313" key="2">
    <source>
        <dbReference type="Proteomes" id="UP000663722"/>
    </source>
</evidence>
<gene>
    <name evidence="1" type="ORF">dnm_086820</name>
</gene>
<accession>A0A975BW56</accession>
<dbReference type="EMBL" id="CP061800">
    <property type="protein sequence ID" value="QTA92597.1"/>
    <property type="molecule type" value="Genomic_DNA"/>
</dbReference>